<proteinExistence type="predicted"/>
<accession>A0A0H3G365</accession>
<sequence length="80" mass="8089" precursor="true">MKKIIALSLVAAASIGLSACSKPANETATENSSVVIDTNGADNEAILDTNAAVDNAVVENGVANSTSVHVTTTKTTKTEK</sequence>
<dbReference type="OrthoDB" id="7597324at2"/>
<evidence type="ECO:0008006" key="4">
    <source>
        <dbReference type="Google" id="ProtNLM"/>
    </source>
</evidence>
<dbReference type="RefSeq" id="WP_014501041.1">
    <property type="nucleotide sequence ID" value="NC_017262.1"/>
</dbReference>
<protein>
    <recommendedName>
        <fullName evidence="4">Lipoprotein</fullName>
    </recommendedName>
</protein>
<dbReference type="AlphaFoldDB" id="A0A0H3G365"/>
<evidence type="ECO:0000313" key="2">
    <source>
        <dbReference type="EMBL" id="AEH63213.1"/>
    </source>
</evidence>
<keyword evidence="1" id="KW-0732">Signal</keyword>
<dbReference type="Proteomes" id="UP000001494">
    <property type="component" value="Chromosome"/>
</dbReference>
<organism evidence="2 3">
    <name type="scientific">Zymomonas mobilis subsp. mobilis (strain ATCC 10988 / DSM 424 / LMG 404 / NCIMB 8938 / NRRL B-806 / ZM1)</name>
    <dbReference type="NCBI Taxonomy" id="555217"/>
    <lineage>
        <taxon>Bacteria</taxon>
        <taxon>Pseudomonadati</taxon>
        <taxon>Pseudomonadota</taxon>
        <taxon>Alphaproteobacteria</taxon>
        <taxon>Sphingomonadales</taxon>
        <taxon>Zymomonadaceae</taxon>
        <taxon>Zymomonas</taxon>
    </lineage>
</organism>
<evidence type="ECO:0000313" key="3">
    <source>
        <dbReference type="Proteomes" id="UP000001494"/>
    </source>
</evidence>
<dbReference type="KEGG" id="zmm:Zmob_1393"/>
<dbReference type="EMBL" id="CP002850">
    <property type="protein sequence ID" value="AEH63213.1"/>
    <property type="molecule type" value="Genomic_DNA"/>
</dbReference>
<feature type="chain" id="PRO_5002609917" description="Lipoprotein" evidence="1">
    <location>
        <begin position="20"/>
        <end position="80"/>
    </location>
</feature>
<name>A0A0H3G365_ZYMMA</name>
<dbReference type="HOGENOM" id="CLU_2589004_0_0_5"/>
<evidence type="ECO:0000256" key="1">
    <source>
        <dbReference type="SAM" id="SignalP"/>
    </source>
</evidence>
<dbReference type="PROSITE" id="PS51257">
    <property type="entry name" value="PROKAR_LIPOPROTEIN"/>
    <property type="match status" value="1"/>
</dbReference>
<reference evidence="2 3" key="1">
    <citation type="journal article" date="2011" name="J. Bacteriol.">
        <title>Genome sequence of the ethanol-producing Zymomonas mobilis subsp. mobilis lectotype strain ATCC 10988.</title>
        <authorList>
            <person name="Pappas K.M."/>
            <person name="Kouvelis V.N."/>
            <person name="Saunders E."/>
            <person name="Brettin T.S."/>
            <person name="Bruce D."/>
            <person name="Detter C."/>
            <person name="Balakireva M."/>
            <person name="Han C.S."/>
            <person name="Savvakis G."/>
            <person name="Kyrpides N.C."/>
            <person name="Typas M.A."/>
        </authorList>
    </citation>
    <scope>NUCLEOTIDE SEQUENCE [LARGE SCALE GENOMIC DNA]</scope>
    <source>
        <strain evidence="3">ATCC 10988 / DSM 424 / CCUG 17860 / LMG 404 / NCIMB 8938 / NRRL B-806 / ZM1</strain>
    </source>
</reference>
<feature type="signal peptide" evidence="1">
    <location>
        <begin position="1"/>
        <end position="19"/>
    </location>
</feature>
<dbReference type="eggNOG" id="ENOG5031AKV">
    <property type="taxonomic scope" value="Bacteria"/>
</dbReference>
<gene>
    <name evidence="2" type="ordered locus">Zmob_1393</name>
</gene>